<dbReference type="Proteomes" id="UP000187209">
    <property type="component" value="Unassembled WGS sequence"/>
</dbReference>
<reference evidence="3 4" key="1">
    <citation type="submission" date="2016-11" db="EMBL/GenBank/DDBJ databases">
        <title>The macronuclear genome of Stentor coeruleus: a giant cell with tiny introns.</title>
        <authorList>
            <person name="Slabodnick M."/>
            <person name="Ruby J.G."/>
            <person name="Reiff S.B."/>
            <person name="Swart E.C."/>
            <person name="Gosai S."/>
            <person name="Prabakaran S."/>
            <person name="Witkowska E."/>
            <person name="Larue G.E."/>
            <person name="Fisher S."/>
            <person name="Freeman R.M."/>
            <person name="Gunawardena J."/>
            <person name="Chu W."/>
            <person name="Stover N.A."/>
            <person name="Gregory B.D."/>
            <person name="Nowacki M."/>
            <person name="Derisi J."/>
            <person name="Roy S.W."/>
            <person name="Marshall W.F."/>
            <person name="Sood P."/>
        </authorList>
    </citation>
    <scope>NUCLEOTIDE SEQUENCE [LARGE SCALE GENOMIC DNA]</scope>
    <source>
        <strain evidence="3">WM001</strain>
    </source>
</reference>
<feature type="coiled-coil region" evidence="1">
    <location>
        <begin position="263"/>
        <end position="297"/>
    </location>
</feature>
<keyword evidence="4" id="KW-1185">Reference proteome</keyword>
<dbReference type="SMR" id="A0A1R2BFZ3"/>
<organism evidence="3 4">
    <name type="scientific">Stentor coeruleus</name>
    <dbReference type="NCBI Taxonomy" id="5963"/>
    <lineage>
        <taxon>Eukaryota</taxon>
        <taxon>Sar</taxon>
        <taxon>Alveolata</taxon>
        <taxon>Ciliophora</taxon>
        <taxon>Postciliodesmatophora</taxon>
        <taxon>Heterotrichea</taxon>
        <taxon>Heterotrichida</taxon>
        <taxon>Stentoridae</taxon>
        <taxon>Stentor</taxon>
    </lineage>
</organism>
<name>A0A1R2BFZ3_9CILI</name>
<sequence>MAFCGSPSRKIIQLSPTQKFAYIGLKTSLQKVKSKQYQERLKSHLEYSILNSPATSGTTSPHDISSPPLHKNLSPPSLKVSKTPFSRVVKHSDISLETFGNDSSSGSFSEEWQETKETTKTHSRKINSSQSGDFTSELDCCRKDIDWLKTRITKMQNSSFKTPIKNTSTTSIEKDVSIRLKKQKDSLLKKHKAEMQKQREELIKSFRLDFDSFNIRVSQKLKVEQKKILEIKEKDLQERVNQEILMIEKDSEAKLKLKLSLAKSDYDRQLKRVQDENFDLKKQVDSLKRMLEDSQAKCGVVKTSTKYEKSLLGSLDYETDNDYEELKRKFNELQRKYKISKQNNNGLCQKCKAFVKADEVISKKIEVLRNYIGYFE</sequence>
<gene>
    <name evidence="3" type="ORF">SteCoe_25103</name>
</gene>
<dbReference type="OrthoDB" id="327336at2759"/>
<accession>A0A1R2BFZ3</accession>
<keyword evidence="1" id="KW-0175">Coiled coil</keyword>
<feature type="compositionally biased region" description="Polar residues" evidence="2">
    <location>
        <begin position="52"/>
        <end position="63"/>
    </location>
</feature>
<evidence type="ECO:0000313" key="3">
    <source>
        <dbReference type="EMBL" id="OMJ75696.1"/>
    </source>
</evidence>
<feature type="region of interest" description="Disordered" evidence="2">
    <location>
        <begin position="52"/>
        <end position="77"/>
    </location>
</feature>
<evidence type="ECO:0000256" key="2">
    <source>
        <dbReference type="SAM" id="MobiDB-lite"/>
    </source>
</evidence>
<dbReference type="AlphaFoldDB" id="A0A1R2BFZ3"/>
<evidence type="ECO:0000256" key="1">
    <source>
        <dbReference type="SAM" id="Coils"/>
    </source>
</evidence>
<comment type="caution">
    <text evidence="3">The sequence shown here is derived from an EMBL/GenBank/DDBJ whole genome shotgun (WGS) entry which is preliminary data.</text>
</comment>
<proteinExistence type="predicted"/>
<dbReference type="EMBL" id="MPUH01000674">
    <property type="protein sequence ID" value="OMJ75696.1"/>
    <property type="molecule type" value="Genomic_DNA"/>
</dbReference>
<feature type="region of interest" description="Disordered" evidence="2">
    <location>
        <begin position="100"/>
        <end position="131"/>
    </location>
</feature>
<evidence type="ECO:0000313" key="4">
    <source>
        <dbReference type="Proteomes" id="UP000187209"/>
    </source>
</evidence>
<protein>
    <submittedName>
        <fullName evidence="3">Uncharacterized protein</fullName>
    </submittedName>
</protein>